<evidence type="ECO:0000259" key="6">
    <source>
        <dbReference type="Pfam" id="PF16421"/>
    </source>
</evidence>
<keyword evidence="8" id="KW-1185">Reference proteome</keyword>
<dbReference type="InterPro" id="IPR032198">
    <property type="entry name" value="E2F_CC-MB"/>
</dbReference>
<dbReference type="Gene3D" id="6.10.250.540">
    <property type="match status" value="1"/>
</dbReference>
<comment type="caution">
    <text evidence="7">The sequence shown here is derived from an EMBL/GenBank/DDBJ whole genome shotgun (WGS) entry which is preliminary data.</text>
</comment>
<sequence length="242" mass="26127">MVSYVTHKDICDTFKDRTLLAIQAPSGTTLEVPVPDGVLGSINQGSTVGPADLRTPNMLKRKYQIHLKSDSGPINVLLVNKDSESSEPVAVPVPPPREKTLASACLSSSSSSYSGSPTRPPPSKKLILDSPVNSGTTSPKTRLRNSPRKASISINNILHSINDGDGQDILKGEAEQPSELVTPGGMFSNSHQTEYSVDELMSSEMFSPLLRLSPPPSDRDYYFNLDDTEGVADLFDIINYPV</sequence>
<keyword evidence="4" id="KW-0804">Transcription</keyword>
<feature type="domain" description="E2F transcription factor CC-MB" evidence="6">
    <location>
        <begin position="3"/>
        <end position="80"/>
    </location>
</feature>
<dbReference type="GO" id="GO:0000981">
    <property type="term" value="F:DNA-binding transcription factor activity, RNA polymerase II-specific"/>
    <property type="evidence" value="ECO:0007669"/>
    <property type="project" value="TreeGrafter"/>
</dbReference>
<feature type="compositionally biased region" description="Low complexity" evidence="5">
    <location>
        <begin position="103"/>
        <end position="117"/>
    </location>
</feature>
<gene>
    <name evidence="7" type="ORF">EB796_021444</name>
</gene>
<evidence type="ECO:0000313" key="7">
    <source>
        <dbReference type="EMBL" id="KAF6020262.1"/>
    </source>
</evidence>
<keyword evidence="3" id="KW-0238">DNA-binding</keyword>
<name>A0A7J7J248_BUGNE</name>
<dbReference type="Pfam" id="PF16421">
    <property type="entry name" value="E2F_CC-MB"/>
    <property type="match status" value="1"/>
</dbReference>
<dbReference type="SUPFAM" id="SSF144074">
    <property type="entry name" value="E2F-DP heterodimerization region"/>
    <property type="match status" value="1"/>
</dbReference>
<evidence type="ECO:0000313" key="8">
    <source>
        <dbReference type="Proteomes" id="UP000593567"/>
    </source>
</evidence>
<organism evidence="7 8">
    <name type="scientific">Bugula neritina</name>
    <name type="common">Brown bryozoan</name>
    <name type="synonym">Sertularia neritina</name>
    <dbReference type="NCBI Taxonomy" id="10212"/>
    <lineage>
        <taxon>Eukaryota</taxon>
        <taxon>Metazoa</taxon>
        <taxon>Spiralia</taxon>
        <taxon>Lophotrochozoa</taxon>
        <taxon>Bryozoa</taxon>
        <taxon>Gymnolaemata</taxon>
        <taxon>Cheilostomatida</taxon>
        <taxon>Flustrina</taxon>
        <taxon>Buguloidea</taxon>
        <taxon>Bugulidae</taxon>
        <taxon>Bugula</taxon>
    </lineage>
</organism>
<dbReference type="Proteomes" id="UP000593567">
    <property type="component" value="Unassembled WGS sequence"/>
</dbReference>
<dbReference type="OrthoDB" id="1743261at2759"/>
<evidence type="ECO:0000256" key="5">
    <source>
        <dbReference type="SAM" id="MobiDB-lite"/>
    </source>
</evidence>
<dbReference type="GO" id="GO:0000978">
    <property type="term" value="F:RNA polymerase II cis-regulatory region sequence-specific DNA binding"/>
    <property type="evidence" value="ECO:0007669"/>
    <property type="project" value="InterPro"/>
</dbReference>
<dbReference type="InterPro" id="IPR015633">
    <property type="entry name" value="E2F"/>
</dbReference>
<evidence type="ECO:0000256" key="3">
    <source>
        <dbReference type="ARBA" id="ARBA00023125"/>
    </source>
</evidence>
<dbReference type="PANTHER" id="PTHR12081:SF18">
    <property type="entry name" value="TRANSCRIPTION FACTOR E2F2-RELATED"/>
    <property type="match status" value="1"/>
</dbReference>
<reference evidence="7" key="1">
    <citation type="submission" date="2020-06" db="EMBL/GenBank/DDBJ databases">
        <title>Draft genome of Bugula neritina, a colonial animal packing powerful symbionts and potential medicines.</title>
        <authorList>
            <person name="Rayko M."/>
        </authorList>
    </citation>
    <scope>NUCLEOTIDE SEQUENCE [LARGE SCALE GENOMIC DNA]</scope>
    <source>
        <strain evidence="7">Kwan_BN1</strain>
    </source>
</reference>
<dbReference type="GO" id="GO:0046983">
    <property type="term" value="F:protein dimerization activity"/>
    <property type="evidence" value="ECO:0007669"/>
    <property type="project" value="InterPro"/>
</dbReference>
<dbReference type="CDD" id="cd14660">
    <property type="entry name" value="E2F_DD"/>
    <property type="match status" value="1"/>
</dbReference>
<evidence type="ECO:0000256" key="2">
    <source>
        <dbReference type="ARBA" id="ARBA00023015"/>
    </source>
</evidence>
<dbReference type="PANTHER" id="PTHR12081">
    <property type="entry name" value="TRANSCRIPTION FACTOR E2F"/>
    <property type="match status" value="1"/>
</dbReference>
<dbReference type="EMBL" id="VXIV02003184">
    <property type="protein sequence ID" value="KAF6020262.1"/>
    <property type="molecule type" value="Genomic_DNA"/>
</dbReference>
<evidence type="ECO:0000256" key="1">
    <source>
        <dbReference type="ARBA" id="ARBA00010940"/>
    </source>
</evidence>
<keyword evidence="2" id="KW-0805">Transcription regulation</keyword>
<feature type="compositionally biased region" description="Polar residues" evidence="5">
    <location>
        <begin position="131"/>
        <end position="140"/>
    </location>
</feature>
<comment type="similarity">
    <text evidence="1">Belongs to the E2F/DP family.</text>
</comment>
<dbReference type="AlphaFoldDB" id="A0A7J7J248"/>
<dbReference type="InterPro" id="IPR037241">
    <property type="entry name" value="E2F-DP_heterodim"/>
</dbReference>
<feature type="region of interest" description="Disordered" evidence="5">
    <location>
        <begin position="82"/>
        <end position="148"/>
    </location>
</feature>
<proteinExistence type="inferred from homology"/>
<dbReference type="GO" id="GO:0090575">
    <property type="term" value="C:RNA polymerase II transcription regulator complex"/>
    <property type="evidence" value="ECO:0007669"/>
    <property type="project" value="TreeGrafter"/>
</dbReference>
<accession>A0A7J7J248</accession>
<evidence type="ECO:0000256" key="4">
    <source>
        <dbReference type="ARBA" id="ARBA00023163"/>
    </source>
</evidence>
<protein>
    <submittedName>
        <fullName evidence="7">E2F4</fullName>
    </submittedName>
</protein>